<dbReference type="OrthoDB" id="7156875at2"/>
<keyword evidence="6" id="KW-0281">Fimbrium</keyword>
<dbReference type="KEGG" id="maq:Maqu_0871"/>
<dbReference type="eggNOG" id="COG3419">
    <property type="taxonomic scope" value="Bacteria"/>
</dbReference>
<dbReference type="InterPro" id="IPR036465">
    <property type="entry name" value="vWFA_dom_sf"/>
</dbReference>
<evidence type="ECO:0000256" key="8">
    <source>
        <dbReference type="SAM" id="SignalP"/>
    </source>
</evidence>
<proteinExistence type="inferred from homology"/>
<keyword evidence="4" id="KW-0479">Metal-binding</keyword>
<accession>A1TYZ8</accession>
<dbReference type="AlphaFoldDB" id="A1TYZ8"/>
<feature type="domain" description="PilY1 beta-propeller" evidence="9">
    <location>
        <begin position="561"/>
        <end position="813"/>
    </location>
</feature>
<evidence type="ECO:0000313" key="10">
    <source>
        <dbReference type="EMBL" id="ABM17967.1"/>
    </source>
</evidence>
<organism evidence="10 11">
    <name type="scientific">Marinobacter nauticus (strain ATCC 700491 / DSM 11845 / VT8)</name>
    <name type="common">Marinobacter aquaeolei</name>
    <dbReference type="NCBI Taxonomy" id="351348"/>
    <lineage>
        <taxon>Bacteria</taxon>
        <taxon>Pseudomonadati</taxon>
        <taxon>Pseudomonadota</taxon>
        <taxon>Gammaproteobacteria</taxon>
        <taxon>Pseudomonadales</taxon>
        <taxon>Marinobacteraceae</taxon>
        <taxon>Marinobacter</taxon>
    </lineage>
</organism>
<dbReference type="Pfam" id="PF05567">
    <property type="entry name" value="T4P_PilY1"/>
    <property type="match status" value="1"/>
</dbReference>
<dbReference type="SUPFAM" id="SSF53300">
    <property type="entry name" value="vWA-like"/>
    <property type="match status" value="1"/>
</dbReference>
<dbReference type="GO" id="GO:0009289">
    <property type="term" value="C:pilus"/>
    <property type="evidence" value="ECO:0007669"/>
    <property type="project" value="UniProtKB-SubCell"/>
</dbReference>
<dbReference type="GO" id="GO:0046872">
    <property type="term" value="F:metal ion binding"/>
    <property type="evidence" value="ECO:0007669"/>
    <property type="project" value="UniProtKB-KW"/>
</dbReference>
<reference evidence="11" key="1">
    <citation type="journal article" date="2011" name="Appl. Environ. Microbiol.">
        <title>Genomic potential of Marinobacter aquaeolei, a biogeochemical 'opportunitroph'.</title>
        <authorList>
            <person name="Singer E."/>
            <person name="Webb E.A."/>
            <person name="Nelson W.C."/>
            <person name="Heidelberg J.F."/>
            <person name="Ivanova N."/>
            <person name="Pati A."/>
            <person name="Edwards K.J."/>
        </authorList>
    </citation>
    <scope>NUCLEOTIDE SEQUENCE [LARGE SCALE GENOMIC DNA]</scope>
    <source>
        <strain evidence="11">ATCC 700491 / DSM 11845 / VT8</strain>
    </source>
</reference>
<keyword evidence="8" id="KW-0732">Signal</keyword>
<evidence type="ECO:0000256" key="4">
    <source>
        <dbReference type="ARBA" id="ARBA00022723"/>
    </source>
</evidence>
<dbReference type="SUPFAM" id="SSF50998">
    <property type="entry name" value="Quinoprotein alcohol dehydrogenase-like"/>
    <property type="match status" value="1"/>
</dbReference>
<evidence type="ECO:0000256" key="3">
    <source>
        <dbReference type="ARBA" id="ARBA00022558"/>
    </source>
</evidence>
<dbReference type="InterPro" id="IPR008707">
    <property type="entry name" value="B-propeller_PilY1"/>
</dbReference>
<dbReference type="Gene3D" id="3.40.50.410">
    <property type="entry name" value="von Willebrand factor, type A domain"/>
    <property type="match status" value="1"/>
</dbReference>
<evidence type="ECO:0000256" key="6">
    <source>
        <dbReference type="ARBA" id="ARBA00023263"/>
    </source>
</evidence>
<name>A1TYZ8_MARN8</name>
<keyword evidence="5" id="KW-0106">Calcium</keyword>
<dbReference type="HOGENOM" id="CLU_004773_0_0_6"/>
<feature type="chain" id="PRO_5002638246" evidence="8">
    <location>
        <begin position="27"/>
        <end position="1056"/>
    </location>
</feature>
<evidence type="ECO:0000256" key="7">
    <source>
        <dbReference type="SAM" id="MobiDB-lite"/>
    </source>
</evidence>
<evidence type="ECO:0000256" key="5">
    <source>
        <dbReference type="ARBA" id="ARBA00022837"/>
    </source>
</evidence>
<evidence type="ECO:0000256" key="1">
    <source>
        <dbReference type="ARBA" id="ARBA00004561"/>
    </source>
</evidence>
<dbReference type="Proteomes" id="UP000000998">
    <property type="component" value="Chromosome"/>
</dbReference>
<dbReference type="STRING" id="351348.Maqu_0871"/>
<dbReference type="RefSeq" id="WP_011784389.1">
    <property type="nucleotide sequence ID" value="NC_008740.1"/>
</dbReference>
<protein>
    <submittedName>
        <fullName evidence="10">Tfp pilus assembly protein tip-associated adhesin PilY1-like protein</fullName>
    </submittedName>
</protein>
<evidence type="ECO:0000256" key="2">
    <source>
        <dbReference type="ARBA" id="ARBA00008387"/>
    </source>
</evidence>
<dbReference type="InterPro" id="IPR011047">
    <property type="entry name" value="Quinoprotein_ADH-like_sf"/>
</dbReference>
<keyword evidence="3" id="KW-1029">Fimbrium biogenesis</keyword>
<feature type="signal peptide" evidence="8">
    <location>
        <begin position="1"/>
        <end position="26"/>
    </location>
</feature>
<evidence type="ECO:0000259" key="9">
    <source>
        <dbReference type="Pfam" id="PF05567"/>
    </source>
</evidence>
<comment type="similarity">
    <text evidence="2">Belongs to the PilY1 family.</text>
</comment>
<comment type="subcellular location">
    <subcellularLocation>
        <location evidence="1">Fimbrium</location>
    </subcellularLocation>
</comment>
<evidence type="ECO:0000313" key="11">
    <source>
        <dbReference type="Proteomes" id="UP000000998"/>
    </source>
</evidence>
<sequence length="1056" mass="114922" precursor="true">MTRLGSRVGTLCASLVLCVSSSISWADDTEIFFNTESETSIRPNLLFILDNSGSMATAMDVVVVKEPYDPSTSYSGRADKDRVYYKDDGDWYYINKSTIQCSDLIDRIDAVGELKSYRMAYKRGRSWRSFNENNNASRDVDCEADNDVSGVNWSNITAHTYVSGNYRNWLSSSTETVRKTRMEIMQDVAKRLADTVTGVNIGLMAFNQSQNGEGGRVLNNVSNVKDNASAFKAKVDGLYPSGQTPLSETLFGAMRYFQGGKPFLDRNPVSGTVDGSNNYKSPIELECQANNVILLTDGAPTSDTNHNSFIGSAIGKTCSGNCLDEIAGYMATNDMSAAFSGDQTIKTYTVGFSIDDPLLGAAATAGGGEYYVANNAQQLADAFDDILRSVMDTSSTFVAPGVAVNSFNRLSHFDALYYSVFEPDTRPLWQGNLKRYKISAGGKIVDVNGKVAIDSATGFFKDDTQSWWSASADGKEVKAGGARSQLPNVPSNRKVYTWLKGKALSGSDNLVSTSNKANLTKSVLGDSSMSDTEHTNLIRWIRGEDVKDENENGSTSDARKFIADPLHSEPKLIVYGGTEASPDTTIYFGDNQGYLHAIDGETGESYFAFMPEEMLNKQKTLMENKETESGRIYGMDGSVVSWVKNPSGGIKAADGDHVYLYTGMRRGGRSYYALDATDRDAPKALWKINGGSGDFSELGQTWSTPVKTKLNIGGTETDVLFFAGGYDEDQDDVATITEDDMGRALYVVDAKTGSRLWWAGPKGSGANLELSQMKYSMPASPKVLDIDGDGLADQAYIGDMGGQIWRFDFNNGNSAGTLGFGGRIANLSGGDHASARRFYHTPDLSVSTFWGKRYLNLVIGSGFHAHPLNKVIEDRAYMIRIPELFSAPVDASTGYVTYTTLTESDLLDITDNKIGEGTDSEKLAAEKALQSANGWMLKLENKGEKVLSQSLVVDGVVTFTTYQPAPALSACAPSTGRSRLYSIALRDGQPVRNYDGIGDPDELTKPDRVKDIPVPGIPPAPKLLRTEKDGLICVGTNCEKVEDSNTFTQTFWREVE</sequence>
<feature type="compositionally biased region" description="Basic and acidic residues" evidence="7">
    <location>
        <begin position="1002"/>
        <end position="1011"/>
    </location>
</feature>
<feature type="region of interest" description="Disordered" evidence="7">
    <location>
        <begin position="993"/>
        <end position="1020"/>
    </location>
</feature>
<gene>
    <name evidence="10" type="ordered locus">Maqu_0871</name>
</gene>
<dbReference type="EMBL" id="CP000514">
    <property type="protein sequence ID" value="ABM17967.1"/>
    <property type="molecule type" value="Genomic_DNA"/>
</dbReference>